<feature type="region of interest" description="Disordered" evidence="1">
    <location>
        <begin position="650"/>
        <end position="672"/>
    </location>
</feature>
<proteinExistence type="predicted"/>
<dbReference type="EMBL" id="CP035495">
    <property type="protein sequence ID" value="QAY63983.1"/>
    <property type="molecule type" value="Genomic_DNA"/>
</dbReference>
<keyword evidence="2" id="KW-0812">Transmembrane</keyword>
<keyword evidence="2" id="KW-0472">Membrane</keyword>
<evidence type="ECO:0000256" key="1">
    <source>
        <dbReference type="SAM" id="MobiDB-lite"/>
    </source>
</evidence>
<keyword evidence="2" id="KW-1133">Transmembrane helix</keyword>
<feature type="region of interest" description="Disordered" evidence="1">
    <location>
        <begin position="104"/>
        <end position="167"/>
    </location>
</feature>
<dbReference type="OrthoDB" id="3267347at2"/>
<evidence type="ECO:0000256" key="2">
    <source>
        <dbReference type="SAM" id="Phobius"/>
    </source>
</evidence>
<dbReference type="Pfam" id="PF19516">
    <property type="entry name" value="DUF6049"/>
    <property type="match status" value="1"/>
</dbReference>
<keyword evidence="4" id="KW-1185">Reference proteome</keyword>
<dbReference type="KEGG" id="xyl:ET495_12930"/>
<protein>
    <recommendedName>
        <fullName evidence="5">2-oxoglutarate dehydrogenase</fullName>
    </recommendedName>
</protein>
<name>A0A4P6EQ79_9MICO</name>
<reference evidence="3 4" key="1">
    <citation type="submission" date="2019-01" db="EMBL/GenBank/DDBJ databases">
        <title>Genome sequencing of strain 2JSPR-7.</title>
        <authorList>
            <person name="Heo J."/>
            <person name="Kim S.-J."/>
            <person name="Kim J.-S."/>
            <person name="Hong S.-B."/>
            <person name="Kwon S.-W."/>
        </authorList>
    </citation>
    <scope>NUCLEOTIDE SEQUENCE [LARGE SCALE GENOMIC DNA]</scope>
    <source>
        <strain evidence="3 4">2JSPR-7</strain>
    </source>
</reference>
<dbReference type="AlphaFoldDB" id="A0A4P6EQ79"/>
<dbReference type="RefSeq" id="WP_129205143.1">
    <property type="nucleotide sequence ID" value="NZ_CP035495.1"/>
</dbReference>
<gene>
    <name evidence="3" type="ORF">ET495_12930</name>
</gene>
<dbReference type="InterPro" id="IPR046112">
    <property type="entry name" value="DUF6049"/>
</dbReference>
<sequence>MTVANPTAEVLEGASVRLWIGWKRVLSRSDLAAWADGTGGRPGTPQKTLDVPSLAAGAHIDLTFSLPVDGLRLTGDDRAPRELAITLADGRSTLAAVHSFLLWDPAPPGEGTPSGDSGARGTTPESPEPPSPEPSDTGQTGTGKTGTGKTGTVGLSLLAPMTGPALDPADPHSAGALAALTAPGGPLARTLAAVGVAEGATGTRGALAIAVDPALVATATASHDPQTTAWAGAVTGLGDRTSVSPLPAYDPDLGALAHADLGAPDLTGALTAPLPAGWSVPSTWGATVAWPAGSTPDVATLAAARAAGLSTAVVMDGLAPSQGTATGLAAVGTNAGGVTALVADQALSQVLAAATDLAGGEAPVLSAAEATQRLLAETAVVAFQNAGDEPHLLATLPRGWSPDADALHATLGALQASGWVRLAPLDELRASPVPTVERTPLPGSQPQDGELAPLEVRRLADARSAVASLAAVADDPRAVTSLVAPGLAAPVSVAWRSSPTDRSTAVDAAIDAATTLRSALTVSVVNLEVTLISAAGALPVTVRNNLPVDATVDVVLRPDDARLIIESRPTIVVAAGTEARVNVPVSALASGDVDVQVQLLTPDGAQAADPVSLQLRVRAGWETVGTAVLAGLVALLLVFGIWRTVRRGRSPRRTSDADVPDPLIRGEAERRA</sequence>
<accession>A0A4P6EQ79</accession>
<evidence type="ECO:0000313" key="4">
    <source>
        <dbReference type="Proteomes" id="UP000291758"/>
    </source>
</evidence>
<organism evidence="3 4">
    <name type="scientific">Xylanimonas allomyrinae</name>
    <dbReference type="NCBI Taxonomy" id="2509459"/>
    <lineage>
        <taxon>Bacteria</taxon>
        <taxon>Bacillati</taxon>
        <taxon>Actinomycetota</taxon>
        <taxon>Actinomycetes</taxon>
        <taxon>Micrococcales</taxon>
        <taxon>Promicromonosporaceae</taxon>
        <taxon>Xylanimonas</taxon>
    </lineage>
</organism>
<dbReference type="Proteomes" id="UP000291758">
    <property type="component" value="Chromosome"/>
</dbReference>
<feature type="compositionally biased region" description="Gly residues" evidence="1">
    <location>
        <begin position="140"/>
        <end position="151"/>
    </location>
</feature>
<evidence type="ECO:0000313" key="3">
    <source>
        <dbReference type="EMBL" id="QAY63983.1"/>
    </source>
</evidence>
<feature type="transmembrane region" description="Helical" evidence="2">
    <location>
        <begin position="624"/>
        <end position="645"/>
    </location>
</feature>
<evidence type="ECO:0008006" key="5">
    <source>
        <dbReference type="Google" id="ProtNLM"/>
    </source>
</evidence>